<gene>
    <name evidence="3" type="ORF">Pmar_PMAR012677</name>
</gene>
<feature type="compositionally biased region" description="Basic and acidic residues" evidence="2">
    <location>
        <begin position="223"/>
        <end position="236"/>
    </location>
</feature>
<keyword evidence="1" id="KW-0175">Coiled coil</keyword>
<dbReference type="InParanoid" id="C5K804"/>
<dbReference type="OrthoDB" id="446429at2759"/>
<sequence>MSFSPVFLSYAMMWGKIANFTESLAEESHKSLGLPYQDLKSRRQARAKEAADVRKDLETQIKQEQKKNEKMKRSIDENTKGLSNFIKMMKHKAPDQKYSKNQYASMFSKLSQKERQCFADGSYANGGGMTEKAAGGSKKTNRTPKKPKKEKEFDNFINDEASSSSESSGEDDNGNESDSSSGSSSSGGGSSSSGSSSDRGSGSESSDSEEGDPMGKITKRRYSKEGSPRKQLEREAQPIIKKFTWT</sequence>
<dbReference type="RefSeq" id="XP_002787893.1">
    <property type="nucleotide sequence ID" value="XM_002787847.1"/>
</dbReference>
<feature type="compositionally biased region" description="Low complexity" evidence="2">
    <location>
        <begin position="192"/>
        <end position="205"/>
    </location>
</feature>
<dbReference type="AlphaFoldDB" id="C5K804"/>
<feature type="compositionally biased region" description="Basic residues" evidence="2">
    <location>
        <begin position="139"/>
        <end position="148"/>
    </location>
</feature>
<feature type="region of interest" description="Disordered" evidence="2">
    <location>
        <begin position="119"/>
        <end position="246"/>
    </location>
</feature>
<dbReference type="Proteomes" id="UP000007800">
    <property type="component" value="Unassembled WGS sequence"/>
</dbReference>
<proteinExistence type="predicted"/>
<name>C5K804_PERM5</name>
<evidence type="ECO:0000313" key="4">
    <source>
        <dbReference type="Proteomes" id="UP000007800"/>
    </source>
</evidence>
<feature type="coiled-coil region" evidence="1">
    <location>
        <begin position="47"/>
        <end position="74"/>
    </location>
</feature>
<keyword evidence="4" id="KW-1185">Reference proteome</keyword>
<organism evidence="4">
    <name type="scientific">Perkinsus marinus (strain ATCC 50983 / TXsc)</name>
    <dbReference type="NCBI Taxonomy" id="423536"/>
    <lineage>
        <taxon>Eukaryota</taxon>
        <taxon>Sar</taxon>
        <taxon>Alveolata</taxon>
        <taxon>Perkinsozoa</taxon>
        <taxon>Perkinsea</taxon>
        <taxon>Perkinsida</taxon>
        <taxon>Perkinsidae</taxon>
        <taxon>Perkinsus</taxon>
    </lineage>
</organism>
<evidence type="ECO:0000313" key="3">
    <source>
        <dbReference type="EMBL" id="EER19689.1"/>
    </source>
</evidence>
<dbReference type="EMBL" id="GG671079">
    <property type="protein sequence ID" value="EER19689.1"/>
    <property type="molecule type" value="Genomic_DNA"/>
</dbReference>
<evidence type="ECO:0000256" key="2">
    <source>
        <dbReference type="SAM" id="MobiDB-lite"/>
    </source>
</evidence>
<reference evidence="3 4" key="1">
    <citation type="submission" date="2008-07" db="EMBL/GenBank/DDBJ databases">
        <authorList>
            <person name="El-Sayed N."/>
            <person name="Caler E."/>
            <person name="Inman J."/>
            <person name="Amedeo P."/>
            <person name="Hass B."/>
            <person name="Wortman J."/>
        </authorList>
    </citation>
    <scope>NUCLEOTIDE SEQUENCE [LARGE SCALE GENOMIC DNA]</scope>
    <source>
        <strain evidence="4">ATCC 50983 / TXsc</strain>
    </source>
</reference>
<protein>
    <submittedName>
        <fullName evidence="3">Zinc finger protein CCHC domain-containing protein, putative</fullName>
    </submittedName>
</protein>
<dbReference type="GeneID" id="9057680"/>
<evidence type="ECO:0000256" key="1">
    <source>
        <dbReference type="SAM" id="Coils"/>
    </source>
</evidence>
<accession>C5K804</accession>